<reference evidence="2" key="1">
    <citation type="submission" date="2018-04" db="EMBL/GenBank/DDBJ databases">
        <title>WGS assembly of Panicum hallii.</title>
        <authorList>
            <person name="Lovell J."/>
            <person name="Jenkins J."/>
            <person name="Lowry D."/>
            <person name="Mamidi S."/>
            <person name="Sreedasyam A."/>
            <person name="Weng X."/>
            <person name="Barry K."/>
            <person name="Bonette J."/>
            <person name="Campitelli B."/>
            <person name="Daum C."/>
            <person name="Gordon S."/>
            <person name="Gould B."/>
            <person name="Lipzen A."/>
            <person name="Macqueen A."/>
            <person name="Palacio-Mejia J."/>
            <person name="Plott C."/>
            <person name="Shakirov E."/>
            <person name="Shu S."/>
            <person name="Yoshinaga Y."/>
            <person name="Zane M."/>
            <person name="Rokhsar D."/>
            <person name="Grimwood J."/>
            <person name="Schmutz J."/>
            <person name="Juenger T."/>
        </authorList>
    </citation>
    <scope>NUCLEOTIDE SEQUENCE [LARGE SCALE GENOMIC DNA]</scope>
    <source>
        <strain evidence="2">FIL2</strain>
    </source>
</reference>
<evidence type="ECO:0000313" key="2">
    <source>
        <dbReference type="EMBL" id="PVH32406.1"/>
    </source>
</evidence>
<protein>
    <submittedName>
        <fullName evidence="2">Uncharacterized protein</fullName>
    </submittedName>
</protein>
<evidence type="ECO:0000256" key="1">
    <source>
        <dbReference type="SAM" id="MobiDB-lite"/>
    </source>
</evidence>
<accession>A0A2T8I422</accession>
<proteinExistence type="predicted"/>
<dbReference type="EMBL" id="CM008054">
    <property type="protein sequence ID" value="PVH32406.1"/>
    <property type="molecule type" value="Genomic_DNA"/>
</dbReference>
<name>A0A2T8I422_9POAL</name>
<organism evidence="2">
    <name type="scientific">Panicum hallii</name>
    <dbReference type="NCBI Taxonomy" id="206008"/>
    <lineage>
        <taxon>Eukaryota</taxon>
        <taxon>Viridiplantae</taxon>
        <taxon>Streptophyta</taxon>
        <taxon>Embryophyta</taxon>
        <taxon>Tracheophyta</taxon>
        <taxon>Spermatophyta</taxon>
        <taxon>Magnoliopsida</taxon>
        <taxon>Liliopsida</taxon>
        <taxon>Poales</taxon>
        <taxon>Poaceae</taxon>
        <taxon>PACMAD clade</taxon>
        <taxon>Panicoideae</taxon>
        <taxon>Panicodae</taxon>
        <taxon>Paniceae</taxon>
        <taxon>Panicinae</taxon>
        <taxon>Panicum</taxon>
        <taxon>Panicum sect. Panicum</taxon>
    </lineage>
</organism>
<dbReference type="AlphaFoldDB" id="A0A2T8I422"/>
<sequence length="64" mass="7644">MQIWNPFKQYSSNHNFSAKTGSEVCQLNKHKKRDREKRIEQFAHQIGGPMSESRPRPWKTSMHM</sequence>
<dbReference type="Proteomes" id="UP000243499">
    <property type="component" value="Chromosome 9"/>
</dbReference>
<feature type="region of interest" description="Disordered" evidence="1">
    <location>
        <begin position="45"/>
        <end position="64"/>
    </location>
</feature>
<gene>
    <name evidence="2" type="ORF">PAHAL_9G392800</name>
</gene>
<dbReference type="Gramene" id="PVH32406">
    <property type="protein sequence ID" value="PVH32406"/>
    <property type="gene ID" value="PAHAL_9G392800"/>
</dbReference>